<feature type="transmembrane region" description="Helical" evidence="7">
    <location>
        <begin position="346"/>
        <end position="371"/>
    </location>
</feature>
<dbReference type="Gene3D" id="1.20.1640.10">
    <property type="entry name" value="Multidrug efflux transporter AcrB transmembrane domain"/>
    <property type="match status" value="2"/>
</dbReference>
<dbReference type="PANTHER" id="PTHR33406">
    <property type="entry name" value="MEMBRANE PROTEIN MJ1562-RELATED"/>
    <property type="match status" value="1"/>
</dbReference>
<dbReference type="InterPro" id="IPR001036">
    <property type="entry name" value="Acrflvin-R"/>
</dbReference>
<evidence type="ECO:0000256" key="2">
    <source>
        <dbReference type="ARBA" id="ARBA00022475"/>
    </source>
</evidence>
<feature type="domain" description="SSD" evidence="8">
    <location>
        <begin position="778"/>
        <end position="904"/>
    </location>
</feature>
<evidence type="ECO:0000259" key="8">
    <source>
        <dbReference type="PROSITE" id="PS50156"/>
    </source>
</evidence>
<dbReference type="AlphaFoldDB" id="A0A644TDC1"/>
<keyword evidence="3 7" id="KW-0812">Transmembrane</keyword>
<feature type="transmembrane region" description="Helical" evidence="7">
    <location>
        <begin position="412"/>
        <end position="432"/>
    </location>
</feature>
<reference evidence="9" key="1">
    <citation type="submission" date="2019-08" db="EMBL/GenBank/DDBJ databases">
        <authorList>
            <person name="Kucharzyk K."/>
            <person name="Murdoch R.W."/>
            <person name="Higgins S."/>
            <person name="Loffler F."/>
        </authorList>
    </citation>
    <scope>NUCLEOTIDE SEQUENCE</scope>
</reference>
<feature type="transmembrane region" description="Helical" evidence="7">
    <location>
        <begin position="309"/>
        <end position="334"/>
    </location>
</feature>
<dbReference type="PROSITE" id="PS50156">
    <property type="entry name" value="SSD"/>
    <property type="match status" value="2"/>
</dbReference>
<dbReference type="InterPro" id="IPR000731">
    <property type="entry name" value="SSD"/>
</dbReference>
<accession>A0A644TDC1</accession>
<evidence type="ECO:0000256" key="3">
    <source>
        <dbReference type="ARBA" id="ARBA00022692"/>
    </source>
</evidence>
<feature type="region of interest" description="Disordered" evidence="6">
    <location>
        <begin position="519"/>
        <end position="598"/>
    </location>
</feature>
<feature type="transmembrane region" description="Helical" evidence="7">
    <location>
        <begin position="879"/>
        <end position="904"/>
    </location>
</feature>
<comment type="caution">
    <text evidence="9">The sequence shown here is derived from an EMBL/GenBank/DDBJ whole genome shotgun (WGS) entry which is preliminary data.</text>
</comment>
<feature type="transmembrane region" description="Helical" evidence="7">
    <location>
        <begin position="805"/>
        <end position="823"/>
    </location>
</feature>
<feature type="transmembrane region" description="Helical" evidence="7">
    <location>
        <begin position="267"/>
        <end position="288"/>
    </location>
</feature>
<dbReference type="InterPro" id="IPR004869">
    <property type="entry name" value="MMPL_dom"/>
</dbReference>
<protein>
    <submittedName>
        <fullName evidence="9">Multidrug resistance protein MdtC</fullName>
    </submittedName>
</protein>
<name>A0A644TDC1_9ZZZZ</name>
<feature type="domain" description="SSD" evidence="8">
    <location>
        <begin position="244"/>
        <end position="371"/>
    </location>
</feature>
<evidence type="ECO:0000313" key="9">
    <source>
        <dbReference type="EMBL" id="MPL64477.1"/>
    </source>
</evidence>
<feature type="transmembrane region" description="Helical" evidence="7">
    <location>
        <begin position="7"/>
        <end position="26"/>
    </location>
</feature>
<gene>
    <name evidence="9" type="primary">mdtC_4</name>
    <name evidence="9" type="ORF">SDC9_10132</name>
</gene>
<dbReference type="InterPro" id="IPR050545">
    <property type="entry name" value="Mycobact_MmpL"/>
</dbReference>
<dbReference type="PRINTS" id="PR00702">
    <property type="entry name" value="ACRIFLAVINRP"/>
</dbReference>
<feature type="transmembrane region" description="Helical" evidence="7">
    <location>
        <begin position="215"/>
        <end position="234"/>
    </location>
</feature>
<feature type="transmembrane region" description="Helical" evidence="7">
    <location>
        <begin position="779"/>
        <end position="799"/>
    </location>
</feature>
<proteinExistence type="predicted"/>
<keyword evidence="5 7" id="KW-0472">Membrane</keyword>
<dbReference type="GO" id="GO:0005886">
    <property type="term" value="C:plasma membrane"/>
    <property type="evidence" value="ECO:0007669"/>
    <property type="project" value="UniProtKB-SubCell"/>
</dbReference>
<dbReference type="GO" id="GO:0022857">
    <property type="term" value="F:transmembrane transporter activity"/>
    <property type="evidence" value="ECO:0007669"/>
    <property type="project" value="InterPro"/>
</dbReference>
<dbReference type="EMBL" id="VSSQ01000025">
    <property type="protein sequence ID" value="MPL64477.1"/>
    <property type="molecule type" value="Genomic_DNA"/>
</dbReference>
<evidence type="ECO:0000256" key="4">
    <source>
        <dbReference type="ARBA" id="ARBA00022989"/>
    </source>
</evidence>
<sequence length="927" mass="99905">MEKLFRHPRWIVVIVSIITVFFALQIPKATLDNNNFRFVPDNDPELLGMKSVNESFGSQLFILVGLERKHGTVLDAEFIGKLRDFSAKLSEIPIVASITSLSSTDYLTGRGDSIIAEPLVPESYSGSRREIAELKERILSWDLYKGSLVSEDFSSTQVLVYLGTSAEDAGSPEVVAVHRSIKRIAGEVGFPDTRLYITGMPVFSSVVNDAMEEDLVVLIPLVVFVVILVLFLSFRRFSGVVLPLLTVLVSSIWAIGAMALLGVKLSILSTVLPVILVAVGSAYGIHVVSHYYDELAEKKTLNQEEHRALVLAVLKRIGNPVLLAALTTLAGFISLSFSKVAPIFEFGIFASFGVLVAFVVSLTLVPAIMIIRGPASKLPRFRITEMKPGQEDPLSGAIADALGHVSTKKRSILALGLLVILVSVFSLGRLVIDNVLVEYFKPDTDVVLSDRFIRDKFGGSKSVSLVLSSEEPGGVLRPDVLGAMDGLATYLRTSVPEVGKTTGFTDMIKRVNQVFNVDESPDGLKPRAEELSPRSGEGSSDDGLPSFGFGAVEESQAGSGDETLPAFGFSDFGAPAPESKGFAQGTEESRVAGSVPTGTSGETLSDAIDNLDKLALVALLDKALTESDGETRSAADLVENLARLTNYKGRAYYEIPTDPARYGKKTDEELRLLISNYLVLLSGDISDFADDPLEPTSIRMQIQLKTVGQIDTNRAVAAIRAYIDERFPKDIEARIAGDALVEGSLNRLVVESQLSSVAISLLMVFIILSVFYRSAVAGLIGLVPLSITILVNFAVMALAGIKLNIGTAMVSSIAVGTGIDYTIHYMAAFHHEYLATENKNKFLRRTFLTSGKAILFNAVSVGAGFAVLALSQFNILAELGILIALAMGTSSLVSLTLLPVLLMVTNPAFIRRPLPSDRKMETLEAGK</sequence>
<feature type="transmembrane region" description="Helical" evidence="7">
    <location>
        <begin position="754"/>
        <end position="772"/>
    </location>
</feature>
<evidence type="ECO:0000256" key="7">
    <source>
        <dbReference type="SAM" id="Phobius"/>
    </source>
</evidence>
<feature type="compositionally biased region" description="Basic and acidic residues" evidence="6">
    <location>
        <begin position="522"/>
        <end position="532"/>
    </location>
</feature>
<organism evidence="9">
    <name type="scientific">bioreactor metagenome</name>
    <dbReference type="NCBI Taxonomy" id="1076179"/>
    <lineage>
        <taxon>unclassified sequences</taxon>
        <taxon>metagenomes</taxon>
        <taxon>ecological metagenomes</taxon>
    </lineage>
</organism>
<feature type="transmembrane region" description="Helical" evidence="7">
    <location>
        <begin position="854"/>
        <end position="873"/>
    </location>
</feature>
<dbReference type="PANTHER" id="PTHR33406:SF13">
    <property type="entry name" value="MEMBRANE PROTEIN YDFJ"/>
    <property type="match status" value="1"/>
</dbReference>
<comment type="subcellular location">
    <subcellularLocation>
        <location evidence="1">Cell membrane</location>
        <topology evidence="1">Multi-pass membrane protein</topology>
    </subcellularLocation>
</comment>
<dbReference type="SUPFAM" id="SSF82866">
    <property type="entry name" value="Multidrug efflux transporter AcrB transmembrane domain"/>
    <property type="match status" value="2"/>
</dbReference>
<keyword evidence="2" id="KW-1003">Cell membrane</keyword>
<keyword evidence="4 7" id="KW-1133">Transmembrane helix</keyword>
<dbReference type="Pfam" id="PF03176">
    <property type="entry name" value="MMPL"/>
    <property type="match status" value="2"/>
</dbReference>
<evidence type="ECO:0000256" key="5">
    <source>
        <dbReference type="ARBA" id="ARBA00023136"/>
    </source>
</evidence>
<evidence type="ECO:0000256" key="1">
    <source>
        <dbReference type="ARBA" id="ARBA00004651"/>
    </source>
</evidence>
<evidence type="ECO:0000256" key="6">
    <source>
        <dbReference type="SAM" id="MobiDB-lite"/>
    </source>
</evidence>
<feature type="transmembrane region" description="Helical" evidence="7">
    <location>
        <begin position="241"/>
        <end position="261"/>
    </location>
</feature>